<gene>
    <name evidence="3" type="ORF">FHS57_002746</name>
</gene>
<dbReference type="Proteomes" id="UP000541352">
    <property type="component" value="Unassembled WGS sequence"/>
</dbReference>
<accession>A0A7W6EQJ9</accession>
<evidence type="ECO:0000256" key="1">
    <source>
        <dbReference type="SAM" id="SignalP"/>
    </source>
</evidence>
<dbReference type="AlphaFoldDB" id="A0A7W6EQJ9"/>
<comment type="caution">
    <text evidence="3">The sequence shown here is derived from an EMBL/GenBank/DDBJ whole genome shotgun (WGS) entry which is preliminary data.</text>
</comment>
<keyword evidence="4" id="KW-1185">Reference proteome</keyword>
<feature type="chain" id="PRO_5030811406" description="Outer membrane protein beta-barrel domain-containing protein" evidence="1">
    <location>
        <begin position="27"/>
        <end position="236"/>
    </location>
</feature>
<evidence type="ECO:0000313" key="3">
    <source>
        <dbReference type="EMBL" id="MBB3838740.1"/>
    </source>
</evidence>
<organism evidence="3 4">
    <name type="scientific">Runella defluvii</name>
    <dbReference type="NCBI Taxonomy" id="370973"/>
    <lineage>
        <taxon>Bacteria</taxon>
        <taxon>Pseudomonadati</taxon>
        <taxon>Bacteroidota</taxon>
        <taxon>Cytophagia</taxon>
        <taxon>Cytophagales</taxon>
        <taxon>Spirosomataceae</taxon>
        <taxon>Runella</taxon>
    </lineage>
</organism>
<sequence length="236" mass="24910">MKNFAFIRSNVAFIVGLMFLAVTTQAQVSIGARGGASLAKTTGNGGFVENFTGNLNYIVSGNGGVFLQVPISGGLSFRPEIAYTQSGAGISSNDLLDLVGVNLPLGGSLKQRLTYIQAPLLLQYEFGDAGNRVKPYVVAGPTFSYLADGKIVSRADLILFRTQPNRTSIGLGGFNRFEVGGAGGVGLSFDLGGAKLFVEGRYQRGFTRVYDTPIVQVPVHNQSFTALAGFSIPLGR</sequence>
<name>A0A7W6EQJ9_9BACT</name>
<dbReference type="SUPFAM" id="SSF56925">
    <property type="entry name" value="OMPA-like"/>
    <property type="match status" value="1"/>
</dbReference>
<reference evidence="3 4" key="1">
    <citation type="submission" date="2020-08" db="EMBL/GenBank/DDBJ databases">
        <title>Genomic Encyclopedia of Type Strains, Phase IV (KMG-IV): sequencing the most valuable type-strain genomes for metagenomic binning, comparative biology and taxonomic classification.</title>
        <authorList>
            <person name="Goeker M."/>
        </authorList>
    </citation>
    <scope>NUCLEOTIDE SEQUENCE [LARGE SCALE GENOMIC DNA]</scope>
    <source>
        <strain evidence="3 4">DSM 17976</strain>
    </source>
</reference>
<dbReference type="Gene3D" id="2.40.160.20">
    <property type="match status" value="1"/>
</dbReference>
<dbReference type="InterPro" id="IPR011250">
    <property type="entry name" value="OMP/PagP_B-barrel"/>
</dbReference>
<evidence type="ECO:0000313" key="4">
    <source>
        <dbReference type="Proteomes" id="UP000541352"/>
    </source>
</evidence>
<feature type="signal peptide" evidence="1">
    <location>
        <begin position="1"/>
        <end position="26"/>
    </location>
</feature>
<dbReference type="InterPro" id="IPR025665">
    <property type="entry name" value="Beta-barrel_OMP_2"/>
</dbReference>
<dbReference type="Pfam" id="PF13568">
    <property type="entry name" value="OMP_b-brl_2"/>
    <property type="match status" value="1"/>
</dbReference>
<protein>
    <recommendedName>
        <fullName evidence="2">Outer membrane protein beta-barrel domain-containing protein</fullName>
    </recommendedName>
</protein>
<dbReference type="EMBL" id="JACIBY010000005">
    <property type="protein sequence ID" value="MBB3838740.1"/>
    <property type="molecule type" value="Genomic_DNA"/>
</dbReference>
<dbReference type="RefSeq" id="WP_183974440.1">
    <property type="nucleotide sequence ID" value="NZ_JACIBY010000005.1"/>
</dbReference>
<keyword evidence="1" id="KW-0732">Signal</keyword>
<feature type="domain" description="Outer membrane protein beta-barrel" evidence="2">
    <location>
        <begin position="26"/>
        <end position="209"/>
    </location>
</feature>
<evidence type="ECO:0000259" key="2">
    <source>
        <dbReference type="Pfam" id="PF13568"/>
    </source>
</evidence>
<proteinExistence type="predicted"/>